<evidence type="ECO:0000313" key="4">
    <source>
        <dbReference type="Proteomes" id="UP000233767"/>
    </source>
</evidence>
<dbReference type="Proteomes" id="UP000275027">
    <property type="component" value="Unassembled WGS sequence"/>
</dbReference>
<reference evidence="2 4" key="1">
    <citation type="submission" date="2017-12" db="EMBL/GenBank/DDBJ databases">
        <title>Genomic Encyclopedia of Type Strains, Phase III (KMG-III): the genomes of soil and plant-associated and newly described type strains.</title>
        <authorList>
            <person name="Whitman W."/>
        </authorList>
    </citation>
    <scope>NUCLEOTIDE SEQUENCE [LARGE SCALE GENOMIC DNA]</scope>
    <source>
        <strain evidence="2 4">IP-10</strain>
    </source>
</reference>
<dbReference type="Gene3D" id="3.30.70.100">
    <property type="match status" value="1"/>
</dbReference>
<comment type="caution">
    <text evidence="3">The sequence shown here is derived from an EMBL/GenBank/DDBJ whole genome shotgun (WGS) entry which is preliminary data.</text>
</comment>
<dbReference type="Proteomes" id="UP000233767">
    <property type="component" value="Unassembled WGS sequence"/>
</dbReference>
<dbReference type="InterPro" id="IPR006121">
    <property type="entry name" value="HMA_dom"/>
</dbReference>
<dbReference type="Pfam" id="PF00403">
    <property type="entry name" value="HMA"/>
    <property type="match status" value="1"/>
</dbReference>
<dbReference type="EMBL" id="RCCB01000010">
    <property type="protein sequence ID" value="RLJ34974.1"/>
    <property type="molecule type" value="Genomic_DNA"/>
</dbReference>
<gene>
    <name evidence="2" type="ORF">B0G92_1162</name>
    <name evidence="3" type="ORF">CLV50_0342</name>
</gene>
<dbReference type="InterPro" id="IPR036163">
    <property type="entry name" value="HMA_dom_sf"/>
</dbReference>
<organism evidence="3 5">
    <name type="scientific">Flavobacterium lindanitolerans</name>
    <dbReference type="NCBI Taxonomy" id="428988"/>
    <lineage>
        <taxon>Bacteria</taxon>
        <taxon>Pseudomonadati</taxon>
        <taxon>Bacteroidota</taxon>
        <taxon>Flavobacteriia</taxon>
        <taxon>Flavobacteriales</taxon>
        <taxon>Flavobacteriaceae</taxon>
        <taxon>Flavobacterium</taxon>
    </lineage>
</organism>
<dbReference type="AlphaFoldDB" id="A0A497V7W8"/>
<sequence length="82" mass="8728">MKQMIINIPDMQSAHCQARVNNAVKEIDGVQIQNVEAGKIAVSIASDNTKNEVVKAIEKAGYSVLSESSNNDSDCATGCCNN</sequence>
<keyword evidence="4" id="KW-1185">Reference proteome</keyword>
<reference evidence="3 5" key="2">
    <citation type="submission" date="2018-10" db="EMBL/GenBank/DDBJ databases">
        <title>Genomic Encyclopedia of Archaeal and Bacterial Type Strains, Phase II (KMG-II): from individual species to whole genera.</title>
        <authorList>
            <person name="Goeker M."/>
        </authorList>
    </citation>
    <scope>NUCLEOTIDE SEQUENCE [LARGE SCALE GENOMIC DNA]</scope>
    <source>
        <strain evidence="3 5">DSM 21886</strain>
    </source>
</reference>
<evidence type="ECO:0000259" key="1">
    <source>
        <dbReference type="PROSITE" id="PS50846"/>
    </source>
</evidence>
<evidence type="ECO:0000313" key="3">
    <source>
        <dbReference type="EMBL" id="RLJ34974.1"/>
    </source>
</evidence>
<dbReference type="RefSeq" id="WP_101471394.1">
    <property type="nucleotide sequence ID" value="NZ_PJND01000007.1"/>
</dbReference>
<evidence type="ECO:0000313" key="2">
    <source>
        <dbReference type="EMBL" id="PKW29525.1"/>
    </source>
</evidence>
<dbReference type="EMBL" id="PJND01000007">
    <property type="protein sequence ID" value="PKW29525.1"/>
    <property type="molecule type" value="Genomic_DNA"/>
</dbReference>
<proteinExistence type="predicted"/>
<evidence type="ECO:0000313" key="5">
    <source>
        <dbReference type="Proteomes" id="UP000275027"/>
    </source>
</evidence>
<protein>
    <submittedName>
        <fullName evidence="3">Copper chaperone</fullName>
    </submittedName>
</protein>
<dbReference type="CDD" id="cd00371">
    <property type="entry name" value="HMA"/>
    <property type="match status" value="1"/>
</dbReference>
<dbReference type="PROSITE" id="PS50846">
    <property type="entry name" value="HMA_2"/>
    <property type="match status" value="1"/>
</dbReference>
<dbReference type="GO" id="GO:0046872">
    <property type="term" value="F:metal ion binding"/>
    <property type="evidence" value="ECO:0007669"/>
    <property type="project" value="InterPro"/>
</dbReference>
<dbReference type="SUPFAM" id="SSF55008">
    <property type="entry name" value="HMA, heavy metal-associated domain"/>
    <property type="match status" value="1"/>
</dbReference>
<name>A0A497V7W8_9FLAO</name>
<accession>A0A497V7W8</accession>
<feature type="domain" description="HMA" evidence="1">
    <location>
        <begin position="2"/>
        <end position="65"/>
    </location>
</feature>